<dbReference type="Proteomes" id="UP000781173">
    <property type="component" value="Unassembled WGS sequence"/>
</dbReference>
<evidence type="ECO:0008006" key="4">
    <source>
        <dbReference type="Google" id="ProtNLM"/>
    </source>
</evidence>
<dbReference type="EMBL" id="JACFOF010000002">
    <property type="protein sequence ID" value="MBW7953387.1"/>
    <property type="molecule type" value="Genomic_DNA"/>
</dbReference>
<evidence type="ECO:0000313" key="3">
    <source>
        <dbReference type="Proteomes" id="UP000781173"/>
    </source>
</evidence>
<proteinExistence type="predicted"/>
<gene>
    <name evidence="2" type="ORF">H3C67_01230</name>
</gene>
<evidence type="ECO:0000256" key="1">
    <source>
        <dbReference type="SAM" id="Phobius"/>
    </source>
</evidence>
<accession>A0A952DV97</accession>
<sequence>MTGLDKLRKIYGFISHSIFVHIIIVLLFLLSSQAVFAKSTIVVNNEKFETDELPIFYDIPSSLVVKGVDSPFAIISISFVEDPKLILSTTANKDGVWSIDLSDTVTDFGDYRLVISSQLEGENNTTENLRLSIFDNEPLRYSIFINLKENKYYLPAVALIACGSFIIIISSIVIVRSKSQHKKKIAKNTN</sequence>
<name>A0A952DV97_9BACT</name>
<organism evidence="2 3">
    <name type="scientific">Candidatus Dojkabacteria bacterium</name>
    <dbReference type="NCBI Taxonomy" id="2099670"/>
    <lineage>
        <taxon>Bacteria</taxon>
        <taxon>Candidatus Dojkabacteria</taxon>
    </lineage>
</organism>
<dbReference type="AlphaFoldDB" id="A0A952DV97"/>
<keyword evidence="1" id="KW-0472">Membrane</keyword>
<keyword evidence="1" id="KW-0812">Transmembrane</keyword>
<keyword evidence="1" id="KW-1133">Transmembrane helix</keyword>
<protein>
    <recommendedName>
        <fullName evidence="4">Bacterial Ig-like domain-containing protein</fullName>
    </recommendedName>
</protein>
<evidence type="ECO:0000313" key="2">
    <source>
        <dbReference type="EMBL" id="MBW7953387.1"/>
    </source>
</evidence>
<reference evidence="2" key="1">
    <citation type="journal article" date="2022" name="ISME J.">
        <title>A general approach to explore prokaryotic protein glycosylation reveals the unique surface layer modulation of an anammox bacterium.</title>
        <authorList>
            <person name="Pabst M."/>
            <person name="Grouzdev D.S."/>
            <person name="Lawson C.E."/>
            <person name="Kleikamp H.B.C."/>
            <person name="de Ram C."/>
            <person name="Louwen R."/>
            <person name="Lin Y.M."/>
            <person name="Lucker S."/>
            <person name="van Loosdrecht M.C.M."/>
            <person name="Laureni M."/>
        </authorList>
    </citation>
    <scope>NUCLEOTIDE SEQUENCE</scope>
    <source>
        <strain evidence="2">BROCD043</strain>
    </source>
</reference>
<feature type="transmembrane region" description="Helical" evidence="1">
    <location>
        <begin position="152"/>
        <end position="175"/>
    </location>
</feature>
<comment type="caution">
    <text evidence="2">The sequence shown here is derived from an EMBL/GenBank/DDBJ whole genome shotgun (WGS) entry which is preliminary data.</text>
</comment>